<dbReference type="InterPro" id="IPR027640">
    <property type="entry name" value="Kinesin-like_fam"/>
</dbReference>
<protein>
    <submittedName>
        <fullName evidence="2">KIF24 protein</fullName>
    </submittedName>
</protein>
<feature type="compositionally biased region" description="Low complexity" evidence="1">
    <location>
        <begin position="657"/>
        <end position="672"/>
    </location>
</feature>
<feature type="compositionally biased region" description="Basic and acidic residues" evidence="1">
    <location>
        <begin position="454"/>
        <end position="466"/>
    </location>
</feature>
<proteinExistence type="predicted"/>
<feature type="non-terminal residue" evidence="2">
    <location>
        <position position="1"/>
    </location>
</feature>
<evidence type="ECO:0000256" key="1">
    <source>
        <dbReference type="SAM" id="MobiDB-lite"/>
    </source>
</evidence>
<accession>A0A850Z1H5</accession>
<keyword evidence="3" id="KW-1185">Reference proteome</keyword>
<dbReference type="GO" id="GO:0003777">
    <property type="term" value="F:microtubule motor activity"/>
    <property type="evidence" value="ECO:0007669"/>
    <property type="project" value="InterPro"/>
</dbReference>
<feature type="region of interest" description="Disordered" evidence="1">
    <location>
        <begin position="454"/>
        <end position="485"/>
    </location>
</feature>
<dbReference type="GO" id="GO:0007018">
    <property type="term" value="P:microtubule-based movement"/>
    <property type="evidence" value="ECO:0007669"/>
    <property type="project" value="InterPro"/>
</dbReference>
<feature type="compositionally biased region" description="Low complexity" evidence="1">
    <location>
        <begin position="763"/>
        <end position="774"/>
    </location>
</feature>
<dbReference type="GO" id="GO:0005874">
    <property type="term" value="C:microtubule"/>
    <property type="evidence" value="ECO:0007669"/>
    <property type="project" value="TreeGrafter"/>
</dbReference>
<dbReference type="PANTHER" id="PTHR47971">
    <property type="entry name" value="KINESIN-RELATED PROTEIN 6"/>
    <property type="match status" value="1"/>
</dbReference>
<feature type="non-terminal residue" evidence="2">
    <location>
        <position position="865"/>
    </location>
</feature>
<feature type="region of interest" description="Disordered" evidence="1">
    <location>
        <begin position="701"/>
        <end position="726"/>
    </location>
</feature>
<feature type="compositionally biased region" description="Low complexity" evidence="1">
    <location>
        <begin position="619"/>
        <end position="630"/>
    </location>
</feature>
<feature type="compositionally biased region" description="Basic and acidic residues" evidence="1">
    <location>
        <begin position="632"/>
        <end position="646"/>
    </location>
</feature>
<sequence length="865" mass="95288">RVKELKKGIRCSTPVKKRRRRARNLSPKRVQSTPSLPAGEKSSPKKVKLGLQHPSSATKPKAYPAALQPPGVPLTSTPKGISKGHACKGNTSTPCLHHTTPVKGVLRITNPLKNKNDDLSPHSEKSPLVKDFIATAETKESGQQDKHMQNRTPVQCLKVQTVQPVQKQLVPKEDNSLGDGNLPSDSEQEWENTFAKQSVEPWAYLHPFQKEREEHLRLYHQQFQQPPILKQKLNYQPLERFLMQYKPEEIQVNQELSLTLTELQCKEGLQLEDLDDSDFSEDSFSPVCSQKSMKRGNTNKCSQHSFFLHEREQGTEEEQKGQKRQDLFFDYAIPMQDHELDDGWDCSEGSPKAEESIKNAGCSNTPADWSYDLAVESSPSNTAEKPYCMQEDPACSWRNGEDFLADHTEYKSKHRCLVYSSEATLTPEKSTSNPYVSPVLESGTPECKEIDLQHDEKEESTLDKKAVPAGGVKGKGRKNGVSHSVSSSCSSEFTSKLMAPLVVPPLDGEDTTGTEKASSSQEKPPSKKQVPDSDTQSRSEDEGWQCTRSRSLTDSMLELGEQPRLGGRLCALLGSPQAAHKWLPPTCGRVKPCCCRLGLVLSEQGVWRSLFVGSDPTETSAAGSTAGSAAPRPEREGGGLCKEHSGGRQCGADVNQRKNAGNSGKSNSSQGSRAEEINAEIPEKSYAAQSLSQESSLLLQPKPGLKNEDLTHSEDPAKSSFSSEETGLLKTKLKQSIFTQKTFAADAGFATKDNKPVAKCPSHKSSSSSPSAASEKGKWQREALEKAQQTVIRAHQQQLDEMACLCFKEECLINQMSAMDFQNFMTMLDEILVLKSKCVQAMRAQLQLFLGSPGTETSLQTPPSV</sequence>
<feature type="region of interest" description="Disordered" evidence="1">
    <location>
        <begin position="615"/>
        <end position="675"/>
    </location>
</feature>
<feature type="compositionally biased region" description="Basic and acidic residues" evidence="1">
    <location>
        <begin position="529"/>
        <end position="541"/>
    </location>
</feature>
<dbReference type="EMBL" id="WAAG01031290">
    <property type="protein sequence ID" value="NWI00206.1"/>
    <property type="molecule type" value="Genomic_DNA"/>
</dbReference>
<organism evidence="2 3">
    <name type="scientific">Tichodroma muraria</name>
    <dbReference type="NCBI Taxonomy" id="237442"/>
    <lineage>
        <taxon>Eukaryota</taxon>
        <taxon>Metazoa</taxon>
        <taxon>Chordata</taxon>
        <taxon>Craniata</taxon>
        <taxon>Vertebrata</taxon>
        <taxon>Euteleostomi</taxon>
        <taxon>Archelosauria</taxon>
        <taxon>Archosauria</taxon>
        <taxon>Dinosauria</taxon>
        <taxon>Saurischia</taxon>
        <taxon>Theropoda</taxon>
        <taxon>Coelurosauria</taxon>
        <taxon>Aves</taxon>
        <taxon>Neognathae</taxon>
        <taxon>Neoaves</taxon>
        <taxon>Telluraves</taxon>
        <taxon>Australaves</taxon>
        <taxon>Passeriformes</taxon>
        <taxon>Sittidae</taxon>
        <taxon>Tichodroma</taxon>
    </lineage>
</organism>
<dbReference type="PANTHER" id="PTHR47971:SF20">
    <property type="entry name" value="KINESIN-LIKE PROTEIN KIF24"/>
    <property type="match status" value="1"/>
</dbReference>
<feature type="region of interest" description="Disordered" evidence="1">
    <location>
        <begin position="754"/>
        <end position="780"/>
    </location>
</feature>
<evidence type="ECO:0000313" key="2">
    <source>
        <dbReference type="EMBL" id="NWI00206.1"/>
    </source>
</evidence>
<feature type="compositionally biased region" description="Basic and acidic residues" evidence="1">
    <location>
        <begin position="705"/>
        <end position="717"/>
    </location>
</feature>
<comment type="caution">
    <text evidence="2">The sequence shown here is derived from an EMBL/GenBank/DDBJ whole genome shotgun (WGS) entry which is preliminary data.</text>
</comment>
<dbReference type="AlphaFoldDB" id="A0A850Z1H5"/>
<dbReference type="OrthoDB" id="3176171at2759"/>
<feature type="region of interest" description="Disordered" evidence="1">
    <location>
        <begin position="503"/>
        <end position="549"/>
    </location>
</feature>
<feature type="region of interest" description="Disordered" evidence="1">
    <location>
        <begin position="1"/>
        <end position="98"/>
    </location>
</feature>
<evidence type="ECO:0000313" key="3">
    <source>
        <dbReference type="Proteomes" id="UP000629438"/>
    </source>
</evidence>
<name>A0A850Z1H5_9PASS</name>
<dbReference type="Proteomes" id="UP000629438">
    <property type="component" value="Unassembled WGS sequence"/>
</dbReference>
<dbReference type="GO" id="GO:0007019">
    <property type="term" value="P:microtubule depolymerization"/>
    <property type="evidence" value="ECO:0007669"/>
    <property type="project" value="TreeGrafter"/>
</dbReference>
<gene>
    <name evidence="2" type="primary">Kif24</name>
    <name evidence="2" type="ORF">TICMUR_R02228</name>
</gene>
<reference evidence="2" key="1">
    <citation type="submission" date="2019-09" db="EMBL/GenBank/DDBJ databases">
        <title>Bird 10,000 Genomes (B10K) Project - Family phase.</title>
        <authorList>
            <person name="Zhang G."/>
        </authorList>
    </citation>
    <scope>NUCLEOTIDE SEQUENCE</scope>
    <source>
        <strain evidence="2">B10K-DU-012-47</strain>
    </source>
</reference>